<evidence type="ECO:0000259" key="3">
    <source>
        <dbReference type="PROSITE" id="PS50102"/>
    </source>
</evidence>
<dbReference type="GO" id="GO:0003723">
    <property type="term" value="F:RNA binding"/>
    <property type="evidence" value="ECO:0007669"/>
    <property type="project" value="UniProtKB-UniRule"/>
</dbReference>
<dbReference type="SUPFAM" id="SSF54928">
    <property type="entry name" value="RNA-binding domain, RBD"/>
    <property type="match status" value="1"/>
</dbReference>
<feature type="compositionally biased region" description="Basic and acidic residues" evidence="2">
    <location>
        <begin position="30"/>
        <end position="39"/>
    </location>
</feature>
<feature type="domain" description="RRM" evidence="3">
    <location>
        <begin position="38"/>
        <end position="111"/>
    </location>
</feature>
<sequence>MPSYSSSSRGGDRTERDREPRRRSRSPRSRSREPTPNKRLHLADLDETVTSTSVREAFGKFGKLADVWVASYPPYFGFVVYENADDASDALKSMRRGYIGNCHIRVTIALPRGSRRSPRPFRRDDRGGGGGYERRGYGGGGGRGGGGGYRDRRSPSPYGRRGGRDGGGYRDRGEYRRRSRSRSPPPRPRRESGSERGSRRRVSPVASDVSE</sequence>
<dbReference type="SMART" id="SM00360">
    <property type="entry name" value="RRM"/>
    <property type="match status" value="1"/>
</dbReference>
<evidence type="ECO:0000313" key="4">
    <source>
        <dbReference type="Proteomes" id="UP000492821"/>
    </source>
</evidence>
<protein>
    <submittedName>
        <fullName evidence="5">RRM domain-containing protein</fullName>
    </submittedName>
</protein>
<evidence type="ECO:0000256" key="2">
    <source>
        <dbReference type="SAM" id="MobiDB-lite"/>
    </source>
</evidence>
<accession>A0A7E4V231</accession>
<dbReference type="InterPro" id="IPR035979">
    <property type="entry name" value="RBD_domain_sf"/>
</dbReference>
<dbReference type="InterPro" id="IPR012677">
    <property type="entry name" value="Nucleotide-bd_a/b_plait_sf"/>
</dbReference>
<dbReference type="Gene3D" id="3.30.70.330">
    <property type="match status" value="1"/>
</dbReference>
<keyword evidence="1" id="KW-0694">RNA-binding</keyword>
<dbReference type="PANTHER" id="PTHR48038">
    <property type="entry name" value="RIBONUCLEOPROTEIN RB97D"/>
    <property type="match status" value="1"/>
</dbReference>
<feature type="compositionally biased region" description="Basic and acidic residues" evidence="2">
    <location>
        <begin position="10"/>
        <end position="20"/>
    </location>
</feature>
<name>A0A7E4V231_PANRE</name>
<dbReference type="Proteomes" id="UP000492821">
    <property type="component" value="Unassembled WGS sequence"/>
</dbReference>
<organism evidence="4 5">
    <name type="scientific">Panagrellus redivivus</name>
    <name type="common">Microworm</name>
    <dbReference type="NCBI Taxonomy" id="6233"/>
    <lineage>
        <taxon>Eukaryota</taxon>
        <taxon>Metazoa</taxon>
        <taxon>Ecdysozoa</taxon>
        <taxon>Nematoda</taxon>
        <taxon>Chromadorea</taxon>
        <taxon>Rhabditida</taxon>
        <taxon>Tylenchina</taxon>
        <taxon>Panagrolaimomorpha</taxon>
        <taxon>Panagrolaimoidea</taxon>
        <taxon>Panagrolaimidae</taxon>
        <taxon>Panagrellus</taxon>
    </lineage>
</organism>
<dbReference type="PANTHER" id="PTHR48038:SF1">
    <property type="entry name" value="RIBONUCLEOPROTEIN RB97D"/>
    <property type="match status" value="1"/>
</dbReference>
<reference evidence="4" key="1">
    <citation type="journal article" date="2013" name="Genetics">
        <title>The draft genome and transcriptome of Panagrellus redivivus are shaped by the harsh demands of a free-living lifestyle.</title>
        <authorList>
            <person name="Srinivasan J."/>
            <person name="Dillman A.R."/>
            <person name="Macchietto M.G."/>
            <person name="Heikkinen L."/>
            <person name="Lakso M."/>
            <person name="Fracchia K.M."/>
            <person name="Antoshechkin I."/>
            <person name="Mortazavi A."/>
            <person name="Wong G."/>
            <person name="Sternberg P.W."/>
        </authorList>
    </citation>
    <scope>NUCLEOTIDE SEQUENCE [LARGE SCALE GENOMIC DNA]</scope>
    <source>
        <strain evidence="4">MT8872</strain>
    </source>
</reference>
<dbReference type="AlphaFoldDB" id="A0A7E4V231"/>
<feature type="compositionally biased region" description="Gly residues" evidence="2">
    <location>
        <begin position="137"/>
        <end position="148"/>
    </location>
</feature>
<dbReference type="PROSITE" id="PS50102">
    <property type="entry name" value="RRM"/>
    <property type="match status" value="1"/>
</dbReference>
<feature type="compositionally biased region" description="Basic and acidic residues" evidence="2">
    <location>
        <begin position="188"/>
        <end position="197"/>
    </location>
</feature>
<feature type="compositionally biased region" description="Basic and acidic residues" evidence="2">
    <location>
        <begin position="162"/>
        <end position="176"/>
    </location>
</feature>
<evidence type="ECO:0000313" key="5">
    <source>
        <dbReference type="WBParaSite" id="Pan_g15274.t1"/>
    </source>
</evidence>
<proteinExistence type="predicted"/>
<keyword evidence="4" id="KW-1185">Reference proteome</keyword>
<reference evidence="5" key="2">
    <citation type="submission" date="2020-10" db="UniProtKB">
        <authorList>
            <consortium name="WormBaseParasite"/>
        </authorList>
    </citation>
    <scope>IDENTIFICATION</scope>
</reference>
<feature type="region of interest" description="Disordered" evidence="2">
    <location>
        <begin position="110"/>
        <end position="211"/>
    </location>
</feature>
<dbReference type="Pfam" id="PF00076">
    <property type="entry name" value="RRM_1"/>
    <property type="match status" value="1"/>
</dbReference>
<feature type="region of interest" description="Disordered" evidence="2">
    <location>
        <begin position="1"/>
        <end position="39"/>
    </location>
</feature>
<dbReference type="WBParaSite" id="Pan_g15274.t1">
    <property type="protein sequence ID" value="Pan_g15274.t1"/>
    <property type="gene ID" value="Pan_g15274"/>
</dbReference>
<feature type="compositionally biased region" description="Basic and acidic residues" evidence="2">
    <location>
        <begin position="121"/>
        <end position="136"/>
    </location>
</feature>
<evidence type="ECO:0000256" key="1">
    <source>
        <dbReference type="PROSITE-ProRule" id="PRU00176"/>
    </source>
</evidence>
<dbReference type="InterPro" id="IPR000504">
    <property type="entry name" value="RRM_dom"/>
</dbReference>